<dbReference type="EMBL" id="UFSO01000002">
    <property type="protein sequence ID" value="SSY70444.1"/>
    <property type="molecule type" value="Genomic_DNA"/>
</dbReference>
<dbReference type="AlphaFoldDB" id="A0A376BMJ6"/>
<evidence type="ECO:0000313" key="1">
    <source>
        <dbReference type="EMBL" id="SSY70444.1"/>
    </source>
</evidence>
<proteinExistence type="predicted"/>
<evidence type="ECO:0000313" key="2">
    <source>
        <dbReference type="Proteomes" id="UP000254209"/>
    </source>
</evidence>
<reference evidence="1 2" key="1">
    <citation type="submission" date="2018-06" db="EMBL/GenBank/DDBJ databases">
        <authorList>
            <consortium name="Pathogen Informatics"/>
            <person name="Doyle S."/>
        </authorList>
    </citation>
    <scope>NUCLEOTIDE SEQUENCE [LARGE SCALE GENOMIC DNA]</scope>
    <source>
        <strain evidence="1 2">NCTC10283</strain>
    </source>
</reference>
<gene>
    <name evidence="1" type="ORF">NCTC10283_00540</name>
</gene>
<name>A0A376BMJ6_9NEIS</name>
<organism evidence="1 2">
    <name type="scientific">Alysiella crassa</name>
    <dbReference type="NCBI Taxonomy" id="153491"/>
    <lineage>
        <taxon>Bacteria</taxon>
        <taxon>Pseudomonadati</taxon>
        <taxon>Pseudomonadota</taxon>
        <taxon>Betaproteobacteria</taxon>
        <taxon>Neisseriales</taxon>
        <taxon>Neisseriaceae</taxon>
        <taxon>Alysiella</taxon>
    </lineage>
</organism>
<sequence length="176" mass="20889">MVLPVFFHQSKQPDYNYGNYTEWQAYDNLPIALEIRKEERCGTVRLSGCTKYNVAQLYLHISLPNRQEVFRCWFSSNDDSKYFFTDNLGYRRYNGKNLATTLWGTFKTKGAKIEIDKVTYAVARGEKAISKNGLRYCSIKDIKFKHFSDVEYLALQVTQSKELYPEYLEMYKEYFY</sequence>
<protein>
    <submittedName>
        <fullName evidence="1">Uncharacterized protein</fullName>
    </submittedName>
</protein>
<dbReference type="Proteomes" id="UP000254209">
    <property type="component" value="Unassembled WGS sequence"/>
</dbReference>
<keyword evidence="2" id="KW-1185">Reference proteome</keyword>
<accession>A0A376BMJ6</accession>